<dbReference type="GO" id="GO:0016837">
    <property type="term" value="F:carbon-oxygen lyase activity, acting on polysaccharides"/>
    <property type="evidence" value="ECO:0007669"/>
    <property type="project" value="TreeGrafter"/>
</dbReference>
<dbReference type="InterPro" id="IPR006626">
    <property type="entry name" value="PbH1"/>
</dbReference>
<dbReference type="Gene3D" id="2.160.20.10">
    <property type="entry name" value="Single-stranded right-handed beta-helix, Pectin lyase-like"/>
    <property type="match status" value="1"/>
</dbReference>
<sequence>MKISFTFFGIVLFSLIFYLSFSYLTISIAAPESFYVSPQGNDGNPGTEEKPWKTIQHAADTLQPGQTVYIHQGLYHESVATVHSGNETQGPITFTNYPGEKPVIDGDGVKDANTGFTINQSFINISGLQIKNWDDHGIWIESAGYIEISECLISQVTCGIGLVDGTHHFVLNGVEAYEFILYGFDASPAGGNDCHHGTFNNCIAHSGQDPDQNVDGFALGHGTQHDFELNHCLAYEVFDGFDISAHNTTLNGCEAHHCWNSGYKIWEDQVKLVNCLSYRNQSANVELDWNNKPKTVTLQNCTLVGADTFNIWINNGSDSLQMYNTILADGKNIGLAFEDKNATNYQGDYNIFHNSNPDRVIAVGYEDEFSMDQTQSGTWTSYSGQDQHSLVIDSLSQLFIDAINNDFHLNGDSLAIDNGTNQGAPGVDFDENSRPQGTGIDIGAYEYY</sequence>
<evidence type="ECO:0000259" key="4">
    <source>
        <dbReference type="Pfam" id="PF07602"/>
    </source>
</evidence>
<dbReference type="InterPro" id="IPR012334">
    <property type="entry name" value="Pectin_lyas_fold"/>
</dbReference>
<comment type="caution">
    <text evidence="5">The sequence shown here is derived from an EMBL/GenBank/DDBJ whole genome shotgun (WGS) entry which is preliminary data.</text>
</comment>
<dbReference type="Pfam" id="PF07602">
    <property type="entry name" value="DUF1565"/>
    <property type="match status" value="1"/>
</dbReference>
<dbReference type="PANTHER" id="PTHR40088:SF2">
    <property type="entry name" value="SECRETED SUGAR HYDROLASE"/>
    <property type="match status" value="1"/>
</dbReference>
<dbReference type="EMBL" id="MWBQ01000174">
    <property type="protein sequence ID" value="OQA55145.1"/>
    <property type="molecule type" value="Genomic_DNA"/>
</dbReference>
<evidence type="ECO:0000256" key="2">
    <source>
        <dbReference type="ARBA" id="ARBA00022525"/>
    </source>
</evidence>
<dbReference type="SUPFAM" id="SSF51126">
    <property type="entry name" value="Pectin lyase-like"/>
    <property type="match status" value="1"/>
</dbReference>
<dbReference type="GO" id="GO:0005576">
    <property type="term" value="C:extracellular region"/>
    <property type="evidence" value="ECO:0007669"/>
    <property type="project" value="UniProtKB-SubCell"/>
</dbReference>
<reference evidence="5" key="1">
    <citation type="submission" date="2017-02" db="EMBL/GenBank/DDBJ databases">
        <title>Delving into the versatile metabolic prowess of the omnipresent phylum Bacteroidetes.</title>
        <authorList>
            <person name="Nobu M.K."/>
            <person name="Mei R."/>
            <person name="Narihiro T."/>
            <person name="Kuroda K."/>
            <person name="Liu W.-T."/>
        </authorList>
    </citation>
    <scope>NUCLEOTIDE SEQUENCE</scope>
    <source>
        <strain evidence="5">ADurb.Bin276</strain>
    </source>
</reference>
<protein>
    <recommendedName>
        <fullName evidence="4">DUF1565 domain-containing protein</fullName>
    </recommendedName>
</protein>
<dbReference type="InterPro" id="IPR011459">
    <property type="entry name" value="DUF1565"/>
</dbReference>
<dbReference type="InterPro" id="IPR011050">
    <property type="entry name" value="Pectin_lyase_fold/virulence"/>
</dbReference>
<keyword evidence="3" id="KW-0732">Signal</keyword>
<evidence type="ECO:0000256" key="1">
    <source>
        <dbReference type="ARBA" id="ARBA00004613"/>
    </source>
</evidence>
<keyword evidence="2" id="KW-0964">Secreted</keyword>
<dbReference type="SMART" id="SM00710">
    <property type="entry name" value="PbH1"/>
    <property type="match status" value="5"/>
</dbReference>
<comment type="subcellular location">
    <subcellularLocation>
        <location evidence="1">Secreted</location>
    </subcellularLocation>
</comment>
<evidence type="ECO:0000313" key="5">
    <source>
        <dbReference type="EMBL" id="OQA55145.1"/>
    </source>
</evidence>
<accession>A0A1V5SKX6</accession>
<dbReference type="InterPro" id="IPR059226">
    <property type="entry name" value="Choice_anch_Q_dom"/>
</dbReference>
<dbReference type="AlphaFoldDB" id="A0A1V5SKX6"/>
<gene>
    <name evidence="5" type="ORF">BWY41_01756</name>
</gene>
<evidence type="ECO:0000256" key="3">
    <source>
        <dbReference type="ARBA" id="ARBA00022729"/>
    </source>
</evidence>
<feature type="domain" description="DUF1565" evidence="4">
    <location>
        <begin position="39"/>
        <end position="164"/>
    </location>
</feature>
<dbReference type="NCBIfam" id="NF041518">
    <property type="entry name" value="choice_anch_Q"/>
    <property type="match status" value="1"/>
</dbReference>
<dbReference type="Proteomes" id="UP000485569">
    <property type="component" value="Unassembled WGS sequence"/>
</dbReference>
<dbReference type="InterPro" id="IPR052052">
    <property type="entry name" value="Polysaccharide_Lyase_9"/>
</dbReference>
<name>A0A1V5SKX6_9BACT</name>
<proteinExistence type="predicted"/>
<organism evidence="5">
    <name type="scientific">Candidatus Atribacter allofermentans</name>
    <dbReference type="NCBI Taxonomy" id="1852833"/>
    <lineage>
        <taxon>Bacteria</taxon>
        <taxon>Pseudomonadati</taxon>
        <taxon>Atribacterota</taxon>
        <taxon>Atribacteria</taxon>
        <taxon>Atribacterales</taxon>
        <taxon>Atribacteraceae</taxon>
        <taxon>Atribacter</taxon>
    </lineage>
</organism>
<dbReference type="PANTHER" id="PTHR40088">
    <property type="entry name" value="PECTATE LYASE (EUROFUNG)"/>
    <property type="match status" value="1"/>
</dbReference>